<proteinExistence type="predicted"/>
<name>A0A7M2WQW5_9BACT</name>
<dbReference type="KEGG" id="hbs:IPV69_15205"/>
<dbReference type="GO" id="GO:0030151">
    <property type="term" value="F:molybdenum ion binding"/>
    <property type="evidence" value="ECO:0007669"/>
    <property type="project" value="InterPro"/>
</dbReference>
<dbReference type="GO" id="GO:0003824">
    <property type="term" value="F:catalytic activity"/>
    <property type="evidence" value="ECO:0007669"/>
    <property type="project" value="InterPro"/>
</dbReference>
<dbReference type="InterPro" id="IPR005302">
    <property type="entry name" value="MoCF_Sase_C"/>
</dbReference>
<reference evidence="2 3" key="1">
    <citation type="submission" date="2020-10" db="EMBL/GenBank/DDBJ databases">
        <title>Wide distribution of Phycisphaera-like planctomycetes from WD2101 soil group in peatlands and genome analysis of the first cultivated representative.</title>
        <authorList>
            <person name="Dedysh S.N."/>
            <person name="Beletsky A.V."/>
            <person name="Ivanova A."/>
            <person name="Kulichevskaya I.S."/>
            <person name="Suzina N.E."/>
            <person name="Philippov D.A."/>
            <person name="Rakitin A.L."/>
            <person name="Mardanov A.V."/>
            <person name="Ravin N.V."/>
        </authorList>
    </citation>
    <scope>NUCLEOTIDE SEQUENCE [LARGE SCALE GENOMIC DNA]</scope>
    <source>
        <strain evidence="2 3">M1803</strain>
    </source>
</reference>
<evidence type="ECO:0000313" key="3">
    <source>
        <dbReference type="Proteomes" id="UP000593765"/>
    </source>
</evidence>
<dbReference type="InterPro" id="IPR011037">
    <property type="entry name" value="Pyrv_Knase-like_insert_dom_sf"/>
</dbReference>
<sequence length="109" mass="11535">MPFLPIETRRNFLVDNMSAAELLGLVDRGFTVGGVQMRGFEDSVPCAIPGNMVTKAGFKEAFANCACLRAEILSGGMIEIGDEVGISPLPAAWIVPPGSTGRRPPQKSS</sequence>
<dbReference type="GO" id="GO:0030170">
    <property type="term" value="F:pyridoxal phosphate binding"/>
    <property type="evidence" value="ECO:0007669"/>
    <property type="project" value="InterPro"/>
</dbReference>
<accession>A0A7M2WQW5</accession>
<feature type="domain" description="MOSC" evidence="1">
    <location>
        <begin position="1"/>
        <end position="87"/>
    </location>
</feature>
<protein>
    <recommendedName>
        <fullName evidence="1">MOSC domain-containing protein</fullName>
    </recommendedName>
</protein>
<dbReference type="SUPFAM" id="SSF50800">
    <property type="entry name" value="PK beta-barrel domain-like"/>
    <property type="match status" value="1"/>
</dbReference>
<organism evidence="2 3">
    <name type="scientific">Humisphaera borealis</name>
    <dbReference type="NCBI Taxonomy" id="2807512"/>
    <lineage>
        <taxon>Bacteria</taxon>
        <taxon>Pseudomonadati</taxon>
        <taxon>Planctomycetota</taxon>
        <taxon>Phycisphaerae</taxon>
        <taxon>Tepidisphaerales</taxon>
        <taxon>Tepidisphaeraceae</taxon>
        <taxon>Humisphaera</taxon>
    </lineage>
</organism>
<keyword evidence="3" id="KW-1185">Reference proteome</keyword>
<dbReference type="AlphaFoldDB" id="A0A7M2WQW5"/>
<evidence type="ECO:0000259" key="1">
    <source>
        <dbReference type="PROSITE" id="PS51340"/>
    </source>
</evidence>
<dbReference type="PROSITE" id="PS51340">
    <property type="entry name" value="MOSC"/>
    <property type="match status" value="1"/>
</dbReference>
<dbReference type="Proteomes" id="UP000593765">
    <property type="component" value="Chromosome"/>
</dbReference>
<evidence type="ECO:0000313" key="2">
    <source>
        <dbReference type="EMBL" id="QOV87634.1"/>
    </source>
</evidence>
<gene>
    <name evidence="2" type="ORF">IPV69_15205</name>
</gene>
<dbReference type="EMBL" id="CP063458">
    <property type="protein sequence ID" value="QOV87634.1"/>
    <property type="molecule type" value="Genomic_DNA"/>
</dbReference>